<comment type="caution">
    <text evidence="14">The sequence shown here is derived from an EMBL/GenBank/DDBJ whole genome shotgun (WGS) entry which is preliminary data.</text>
</comment>
<keyword evidence="4" id="KW-0963">Cytoplasm</keyword>
<keyword evidence="11" id="KW-0464">Manganese</keyword>
<dbReference type="SMART" id="SM00529">
    <property type="entry name" value="HTH_DTXR"/>
    <property type="match status" value="1"/>
</dbReference>
<keyword evidence="6" id="KW-0408">Iron</keyword>
<dbReference type="InterPro" id="IPR036421">
    <property type="entry name" value="Fe_dep_repressor_sf"/>
</dbReference>
<dbReference type="SUPFAM" id="SSF50037">
    <property type="entry name" value="C-terminal domain of transcriptional repressors"/>
    <property type="match status" value="1"/>
</dbReference>
<evidence type="ECO:0000256" key="9">
    <source>
        <dbReference type="ARBA" id="ARBA00023159"/>
    </source>
</evidence>
<evidence type="ECO:0000256" key="10">
    <source>
        <dbReference type="ARBA" id="ARBA00023163"/>
    </source>
</evidence>
<dbReference type="SUPFAM" id="SSF46785">
    <property type="entry name" value="Winged helix' DNA-binding domain"/>
    <property type="match status" value="1"/>
</dbReference>
<dbReference type="InterPro" id="IPR038157">
    <property type="entry name" value="FeoA_core_dom"/>
</dbReference>
<dbReference type="InterPro" id="IPR001367">
    <property type="entry name" value="Fe_dep_repressor"/>
</dbReference>
<name>A0A1F5V2M8_FRAXR</name>
<dbReference type="Pfam" id="PF01325">
    <property type="entry name" value="Fe_dep_repress"/>
    <property type="match status" value="1"/>
</dbReference>
<keyword evidence="5" id="KW-0678">Repressor</keyword>
<dbReference type="InterPro" id="IPR022689">
    <property type="entry name" value="Iron_dep_repressor"/>
</dbReference>
<evidence type="ECO:0000256" key="5">
    <source>
        <dbReference type="ARBA" id="ARBA00022491"/>
    </source>
</evidence>
<dbReference type="STRING" id="1817864.A2Z21_03250"/>
<comment type="subcellular location">
    <subcellularLocation>
        <location evidence="1">Cytoplasm</location>
    </subcellularLocation>
</comment>
<gene>
    <name evidence="14" type="ORF">A2Z21_03250</name>
</gene>
<evidence type="ECO:0000256" key="6">
    <source>
        <dbReference type="ARBA" id="ARBA00023004"/>
    </source>
</evidence>
<dbReference type="InterPro" id="IPR036390">
    <property type="entry name" value="WH_DNA-bd_sf"/>
</dbReference>
<dbReference type="InterPro" id="IPR022687">
    <property type="entry name" value="HTH_DTXR"/>
</dbReference>
<comment type="subunit">
    <text evidence="3">Homodimer.</text>
</comment>
<dbReference type="AlphaFoldDB" id="A0A1F5V2M8"/>
<evidence type="ECO:0000256" key="4">
    <source>
        <dbReference type="ARBA" id="ARBA00022490"/>
    </source>
</evidence>
<dbReference type="GO" id="GO:0046983">
    <property type="term" value="F:protein dimerization activity"/>
    <property type="evidence" value="ECO:0007669"/>
    <property type="project" value="InterPro"/>
</dbReference>
<dbReference type="PANTHER" id="PTHR33238">
    <property type="entry name" value="IRON (METAL) DEPENDENT REPRESSOR, DTXR FAMILY"/>
    <property type="match status" value="1"/>
</dbReference>
<evidence type="ECO:0000259" key="13">
    <source>
        <dbReference type="PROSITE" id="PS50944"/>
    </source>
</evidence>
<dbReference type="SMART" id="SM00899">
    <property type="entry name" value="FeoA"/>
    <property type="match status" value="1"/>
</dbReference>
<dbReference type="GO" id="GO:0003677">
    <property type="term" value="F:DNA binding"/>
    <property type="evidence" value="ECO:0007669"/>
    <property type="project" value="UniProtKB-KW"/>
</dbReference>
<dbReference type="GO" id="GO:0003700">
    <property type="term" value="F:DNA-binding transcription factor activity"/>
    <property type="evidence" value="ECO:0007669"/>
    <property type="project" value="InterPro"/>
</dbReference>
<sequence>MHTQAVEDYLKAVYEIQREQGKVNTTALAERLDVAPASITGMIKKMAEMKLVTHEPYQGVALTKAGIKIALEVIRHHRLVELYLTEALGVPLDQVHAEAEKWEHVLSEELEDRIDHLLGHPTTDPHGAPIPSRDGTLARPSRVRLVELQEGQSAAVAEVSDHDPALLRYLGGLGLFPKVRVTVIAVAPFNGPMTIRVGETEKTIGHEAAQYIYVTKLKSSLTKSGGPSE</sequence>
<evidence type="ECO:0000313" key="15">
    <source>
        <dbReference type="Proteomes" id="UP000179157"/>
    </source>
</evidence>
<protein>
    <recommendedName>
        <fullName evidence="12">Manganese transport regulator</fullName>
    </recommendedName>
</protein>
<dbReference type="Gene3D" id="1.10.60.10">
    <property type="entry name" value="Iron dependent repressor, metal binding and dimerisation domain"/>
    <property type="match status" value="1"/>
</dbReference>
<keyword evidence="9" id="KW-0010">Activator</keyword>
<evidence type="ECO:0000256" key="2">
    <source>
        <dbReference type="ARBA" id="ARBA00007871"/>
    </source>
</evidence>
<dbReference type="InterPro" id="IPR036388">
    <property type="entry name" value="WH-like_DNA-bd_sf"/>
</dbReference>
<dbReference type="Pfam" id="PF02742">
    <property type="entry name" value="Fe_dep_repr_C"/>
    <property type="match status" value="1"/>
</dbReference>
<dbReference type="InterPro" id="IPR007167">
    <property type="entry name" value="Fe-transptr_FeoA-like"/>
</dbReference>
<evidence type="ECO:0000256" key="3">
    <source>
        <dbReference type="ARBA" id="ARBA00011738"/>
    </source>
</evidence>
<evidence type="ECO:0000256" key="8">
    <source>
        <dbReference type="ARBA" id="ARBA00023125"/>
    </source>
</evidence>
<proteinExistence type="inferred from homology"/>
<dbReference type="InterPro" id="IPR050536">
    <property type="entry name" value="DtxR_MntR_Metal-Reg"/>
</dbReference>
<comment type="similarity">
    <text evidence="2">Belongs to the DtxR/MntR family.</text>
</comment>
<evidence type="ECO:0000256" key="1">
    <source>
        <dbReference type="ARBA" id="ARBA00004496"/>
    </source>
</evidence>
<evidence type="ECO:0000256" key="12">
    <source>
        <dbReference type="ARBA" id="ARBA00032593"/>
    </source>
</evidence>
<dbReference type="GO" id="GO:0046914">
    <property type="term" value="F:transition metal ion binding"/>
    <property type="evidence" value="ECO:0007669"/>
    <property type="project" value="InterPro"/>
</dbReference>
<dbReference type="PANTHER" id="PTHR33238:SF11">
    <property type="entry name" value="TRANSCRIPTIONAL REGULATOR MNTR"/>
    <property type="match status" value="1"/>
</dbReference>
<organism evidence="14 15">
    <name type="scientific">Fraserbacteria sp. (strain RBG_16_55_9)</name>
    <dbReference type="NCBI Taxonomy" id="1817864"/>
    <lineage>
        <taxon>Bacteria</taxon>
        <taxon>Candidatus Fraseribacteriota</taxon>
    </lineage>
</organism>
<dbReference type="SUPFAM" id="SSF47979">
    <property type="entry name" value="Iron-dependent repressor protein, dimerization domain"/>
    <property type="match status" value="1"/>
</dbReference>
<dbReference type="GO" id="GO:0005737">
    <property type="term" value="C:cytoplasm"/>
    <property type="evidence" value="ECO:0007669"/>
    <property type="project" value="UniProtKB-SubCell"/>
</dbReference>
<evidence type="ECO:0000256" key="11">
    <source>
        <dbReference type="ARBA" id="ARBA00023211"/>
    </source>
</evidence>
<keyword evidence="8" id="KW-0238">DNA-binding</keyword>
<dbReference type="Gene3D" id="2.30.30.90">
    <property type="match status" value="1"/>
</dbReference>
<evidence type="ECO:0000313" key="14">
    <source>
        <dbReference type="EMBL" id="OGF57181.1"/>
    </source>
</evidence>
<dbReference type="Gene3D" id="1.10.10.10">
    <property type="entry name" value="Winged helix-like DNA-binding domain superfamily/Winged helix DNA-binding domain"/>
    <property type="match status" value="1"/>
</dbReference>
<evidence type="ECO:0000256" key="7">
    <source>
        <dbReference type="ARBA" id="ARBA00023015"/>
    </source>
</evidence>
<reference evidence="14 15" key="1">
    <citation type="journal article" date="2016" name="Nat. Commun.">
        <title>Thousands of microbial genomes shed light on interconnected biogeochemical processes in an aquifer system.</title>
        <authorList>
            <person name="Anantharaman K."/>
            <person name="Brown C.T."/>
            <person name="Hug L.A."/>
            <person name="Sharon I."/>
            <person name="Castelle C.J."/>
            <person name="Probst A.J."/>
            <person name="Thomas B.C."/>
            <person name="Singh A."/>
            <person name="Wilkins M.J."/>
            <person name="Karaoz U."/>
            <person name="Brodie E.L."/>
            <person name="Williams K.H."/>
            <person name="Hubbard S.S."/>
            <person name="Banfield J.F."/>
        </authorList>
    </citation>
    <scope>NUCLEOTIDE SEQUENCE [LARGE SCALE GENOMIC DNA]</scope>
    <source>
        <strain evidence="15">RBG_16_55_9</strain>
    </source>
</reference>
<keyword evidence="7" id="KW-0805">Transcription regulation</keyword>
<dbReference type="PROSITE" id="PS50944">
    <property type="entry name" value="HTH_DTXR"/>
    <property type="match status" value="1"/>
</dbReference>
<dbReference type="EMBL" id="MFGX01000017">
    <property type="protein sequence ID" value="OGF57181.1"/>
    <property type="molecule type" value="Genomic_DNA"/>
</dbReference>
<feature type="domain" description="HTH dtxR-type" evidence="13">
    <location>
        <begin position="1"/>
        <end position="63"/>
    </location>
</feature>
<keyword evidence="10" id="KW-0804">Transcription</keyword>
<dbReference type="Pfam" id="PF04023">
    <property type="entry name" value="FeoA"/>
    <property type="match status" value="1"/>
</dbReference>
<dbReference type="InterPro" id="IPR008988">
    <property type="entry name" value="Transcriptional_repressor_C"/>
</dbReference>
<accession>A0A1F5V2M8</accession>
<dbReference type="Proteomes" id="UP000179157">
    <property type="component" value="Unassembled WGS sequence"/>
</dbReference>